<dbReference type="EMBL" id="CAMXCT030000639">
    <property type="protein sequence ID" value="CAL4768825.1"/>
    <property type="molecule type" value="Genomic_DNA"/>
</dbReference>
<reference evidence="2" key="1">
    <citation type="submission" date="2022-10" db="EMBL/GenBank/DDBJ databases">
        <authorList>
            <person name="Chen Y."/>
            <person name="Dougan E. K."/>
            <person name="Chan C."/>
            <person name="Rhodes N."/>
            <person name="Thang M."/>
        </authorList>
    </citation>
    <scope>NUCLEOTIDE SEQUENCE</scope>
</reference>
<comment type="caution">
    <text evidence="2">The sequence shown here is derived from an EMBL/GenBank/DDBJ whole genome shotgun (WGS) entry which is preliminary data.</text>
</comment>
<proteinExistence type="predicted"/>
<feature type="compositionally biased region" description="Basic and acidic residues" evidence="1">
    <location>
        <begin position="24"/>
        <end position="50"/>
    </location>
</feature>
<evidence type="ECO:0000313" key="3">
    <source>
        <dbReference type="EMBL" id="CAL4768825.1"/>
    </source>
</evidence>
<feature type="region of interest" description="Disordered" evidence="1">
    <location>
        <begin position="24"/>
        <end position="60"/>
    </location>
</feature>
<dbReference type="EMBL" id="CAMXCT010000639">
    <property type="protein sequence ID" value="CAI3981513.1"/>
    <property type="molecule type" value="Genomic_DNA"/>
</dbReference>
<keyword evidence="4" id="KW-1185">Reference proteome</keyword>
<reference evidence="3 4" key="2">
    <citation type="submission" date="2024-05" db="EMBL/GenBank/DDBJ databases">
        <authorList>
            <person name="Chen Y."/>
            <person name="Shah S."/>
            <person name="Dougan E. K."/>
            <person name="Thang M."/>
            <person name="Chan C."/>
        </authorList>
    </citation>
    <scope>NUCLEOTIDE SEQUENCE [LARGE SCALE GENOMIC DNA]</scope>
</reference>
<organism evidence="2">
    <name type="scientific">Cladocopium goreaui</name>
    <dbReference type="NCBI Taxonomy" id="2562237"/>
    <lineage>
        <taxon>Eukaryota</taxon>
        <taxon>Sar</taxon>
        <taxon>Alveolata</taxon>
        <taxon>Dinophyceae</taxon>
        <taxon>Suessiales</taxon>
        <taxon>Symbiodiniaceae</taxon>
        <taxon>Cladocopium</taxon>
    </lineage>
</organism>
<dbReference type="Proteomes" id="UP001152797">
    <property type="component" value="Unassembled WGS sequence"/>
</dbReference>
<protein>
    <submittedName>
        <fullName evidence="2">Uncharacterized protein</fullName>
    </submittedName>
</protein>
<dbReference type="AlphaFoldDB" id="A0A9P1FMG1"/>
<dbReference type="EMBL" id="CAMXCT020000639">
    <property type="protein sequence ID" value="CAL1134888.1"/>
    <property type="molecule type" value="Genomic_DNA"/>
</dbReference>
<evidence type="ECO:0000313" key="4">
    <source>
        <dbReference type="Proteomes" id="UP001152797"/>
    </source>
</evidence>
<evidence type="ECO:0000313" key="2">
    <source>
        <dbReference type="EMBL" id="CAI3981513.1"/>
    </source>
</evidence>
<evidence type="ECO:0000256" key="1">
    <source>
        <dbReference type="SAM" id="MobiDB-lite"/>
    </source>
</evidence>
<sequence length="861" mass="96417">MESPLLRAGVAAVQEALGTIVKKEDPGAKMETDEGNVKREPVKTEVKTEQECPATKKRKTEWQNGLKNMPGDTRFAKDVLSYLGMFVEPAGCKGNHGKAPEFLEDAMKHEKKMELAPDVGKLVRGEMQHLNVHVPLSAICLVKPDDMPCVEDAKEKNEEELLSELVNKYNSYKANSALKRWQISADQYQAIWAIIIGMDETSRSLLRAHLDHNKWEESGYSESLLRLKRHMLNNAPKGLIPFWEKLLTVTPAVQHLHFQKYNKWWSVNSRKVKKTVRNRIRWNEEQWTSNVNHCAVFEFVVRQCRDDPHVTEEVYENMKTGFLNGDYSQDLDAILVARPAKFTAEMTAMWQDHVGRALIHPGGKTAGAEETSTAVDEAEVLHMRDQIQAGLGVADNFMERRMLMVCADKNLSQSFGGLTRRALTDAGQRFDNADVSKTHYLGFIDLTKYGRLSAITVNEVANWCKTLLNQNANYSMVFICAPVLAGDGVINGLRGEMRTFPRALPGYLVVLDTTLGARQGTLYKAPRNAESILEACLSRVSTLKGQALLIQHLTMYDGVFEKVLLDMMNELQQECHIAGFSETTNNAIFQYALTGVKDKLVEEWKEGRGLMGFMAPKFQPEPDLCSLSEPRQPQLKLCTMEADGTLIIPRQVHPDWRVRLKNFDSVFVPSESPDPRPSDADVDLATETVRETVETTACPEPSKMTEAEFKENFSNVDATITLTFGVALTVTCYVVGTQAQEFLGKPANENKAVEFRLESGDSMESTSQGPADSAPMSLYQMIHSFEKRGVLDLSVTGHTVDRPASVKRGEEPDRIEVQHEAFSVFRPNAVTARACKGTNVAGFLGYKPLEASNCLQLVWRN</sequence>
<gene>
    <name evidence="2" type="ORF">C1SCF055_LOCUS9294</name>
</gene>
<name>A0A9P1FMG1_9DINO</name>
<accession>A0A9P1FMG1</accession>